<comment type="catalytic activity">
    <reaction evidence="1">
        <text>coproporphyrinogen III + 3 O2 = coproporphyrin III + 3 H2O2</text>
        <dbReference type="Rhea" id="RHEA:43436"/>
        <dbReference type="ChEBI" id="CHEBI:15379"/>
        <dbReference type="ChEBI" id="CHEBI:16240"/>
        <dbReference type="ChEBI" id="CHEBI:57309"/>
        <dbReference type="ChEBI" id="CHEBI:131725"/>
        <dbReference type="EC" id="1.3.3.15"/>
    </reaction>
    <physiologicalReaction direction="left-to-right" evidence="1">
        <dbReference type="Rhea" id="RHEA:43437"/>
    </physiologicalReaction>
</comment>
<evidence type="ECO:0000256" key="10">
    <source>
        <dbReference type="ARBA" id="ARBA00023133"/>
    </source>
</evidence>
<evidence type="ECO:0000256" key="11">
    <source>
        <dbReference type="RuleBase" id="RU364052"/>
    </source>
</evidence>
<keyword evidence="9 11" id="KW-0560">Oxidoreductase</keyword>
<dbReference type="RefSeq" id="WP_190999759.1">
    <property type="nucleotide sequence ID" value="NZ_JACXSI010000061.1"/>
</dbReference>
<dbReference type="Gene3D" id="3.90.660.20">
    <property type="entry name" value="Protoporphyrinogen oxidase, mitochondrial, domain 2"/>
    <property type="match status" value="1"/>
</dbReference>
<dbReference type="AlphaFoldDB" id="A0A927CYU9"/>
<sequence>MNAKQHQKVVIIGGGITGLTAAYYLQQEIKKQSLPIDVTLLEGSSKLGGKIRTTRRDGFIIENGPDCFLERKTSASKLIKEVGLEHELVNNTAGKSYVLAREKLYPMPGGSIMGIPTQIAPFITTGLFTPFGKLRAAGDFVLPKSKAKQDQPLGAFFRRRLGDEVVENLIEPLLSGIYAGDIDQMSLMSTFPEFYRVEQKYGSLVLGMKKASSVNPKSKSTKQTKKGMFLTLKIGLESLIDKLEDALDQVTVLKSAKVKSLFKAGEQYKVMLETGETLEADVVLCTVPHQAAASLLSKYSFMEPFNDVPSTSVATVAMAFDQNAIKKDINGTGFVISRKSSYTITACTWTHKKWPHSCPEGKALLRCYVGRPADMSVVDLSDEEIKNIVLHDLNKTMSITEQPEFTVVTRWKKAMPQYTVGHKQRIEQLKLDLHNELPGILLTGSSYEGLGIPDCISQGEAAVGQVLEYLQSNDNSIVIANAN</sequence>
<comment type="similarity">
    <text evidence="4 11">Belongs to the protoporphyrinogen/coproporphyrinogen oxidase family. Coproporphyrinogen III oxidase subfamily.</text>
</comment>
<proteinExistence type="inferred from homology"/>
<evidence type="ECO:0000256" key="5">
    <source>
        <dbReference type="ARBA" id="ARBA00012402"/>
    </source>
</evidence>
<keyword evidence="10 11" id="KW-0350">Heme biosynthesis</keyword>
<dbReference type="GO" id="GO:0006783">
    <property type="term" value="P:heme biosynthetic process"/>
    <property type="evidence" value="ECO:0007669"/>
    <property type="project" value="UniProtKB-UniRule"/>
</dbReference>
<keyword evidence="8 11" id="KW-0274">FAD</keyword>
<dbReference type="PANTHER" id="PTHR42923">
    <property type="entry name" value="PROTOPORPHYRINOGEN OXIDASE"/>
    <property type="match status" value="1"/>
</dbReference>
<evidence type="ECO:0000256" key="7">
    <source>
        <dbReference type="ARBA" id="ARBA00022630"/>
    </source>
</evidence>
<comment type="function">
    <text evidence="11">Involved in coproporphyrin-dependent heme b biosynthesis. Catalyzes the oxidation of coproporphyrinogen III to coproporphyrin III.</text>
</comment>
<dbReference type="InterPro" id="IPR036188">
    <property type="entry name" value="FAD/NAD-bd_sf"/>
</dbReference>
<dbReference type="PANTHER" id="PTHR42923:SF3">
    <property type="entry name" value="PROTOPORPHYRINOGEN OXIDASE"/>
    <property type="match status" value="1"/>
</dbReference>
<comment type="cofactor">
    <cofactor evidence="2 11">
        <name>FAD</name>
        <dbReference type="ChEBI" id="CHEBI:57692"/>
    </cofactor>
</comment>
<keyword evidence="14" id="KW-1185">Reference proteome</keyword>
<comment type="subcellular location">
    <subcellularLocation>
        <location evidence="11">Cytoplasm</location>
    </subcellularLocation>
</comment>
<dbReference type="InterPro" id="IPR004572">
    <property type="entry name" value="Protoporphyrinogen_oxidase"/>
</dbReference>
<evidence type="ECO:0000256" key="9">
    <source>
        <dbReference type="ARBA" id="ARBA00023002"/>
    </source>
</evidence>
<dbReference type="NCBIfam" id="NF008845">
    <property type="entry name" value="PRK11883.1-5"/>
    <property type="match status" value="1"/>
</dbReference>
<evidence type="ECO:0000256" key="2">
    <source>
        <dbReference type="ARBA" id="ARBA00001974"/>
    </source>
</evidence>
<organism evidence="13 14">
    <name type="scientific">Peribacillus faecalis</name>
    <dbReference type="NCBI Taxonomy" id="2772559"/>
    <lineage>
        <taxon>Bacteria</taxon>
        <taxon>Bacillati</taxon>
        <taxon>Bacillota</taxon>
        <taxon>Bacilli</taxon>
        <taxon>Bacillales</taxon>
        <taxon>Bacillaceae</taxon>
        <taxon>Peribacillus</taxon>
    </lineage>
</organism>
<evidence type="ECO:0000256" key="8">
    <source>
        <dbReference type="ARBA" id="ARBA00022827"/>
    </source>
</evidence>
<evidence type="ECO:0000256" key="1">
    <source>
        <dbReference type="ARBA" id="ARBA00001755"/>
    </source>
</evidence>
<keyword evidence="11" id="KW-0963">Cytoplasm</keyword>
<dbReference type="EC" id="1.3.3.15" evidence="5 11"/>
<dbReference type="GO" id="GO:0005737">
    <property type="term" value="C:cytoplasm"/>
    <property type="evidence" value="ECO:0007669"/>
    <property type="project" value="UniProtKB-SubCell"/>
</dbReference>
<dbReference type="GO" id="GO:0004729">
    <property type="term" value="F:oxygen-dependent protoporphyrinogen oxidase activity"/>
    <property type="evidence" value="ECO:0007669"/>
    <property type="project" value="UniProtKB-UniRule"/>
</dbReference>
<dbReference type="Gene3D" id="1.10.3110.10">
    <property type="entry name" value="protoporphyrinogen ix oxidase, domain 3"/>
    <property type="match status" value="1"/>
</dbReference>
<dbReference type="SUPFAM" id="SSF54373">
    <property type="entry name" value="FAD-linked reductases, C-terminal domain"/>
    <property type="match status" value="1"/>
</dbReference>
<dbReference type="InterPro" id="IPR050464">
    <property type="entry name" value="Zeta_carotene_desat/Oxidored"/>
</dbReference>
<name>A0A927CYU9_9BACI</name>
<protein>
    <recommendedName>
        <fullName evidence="6 11">Coproporphyrinogen III oxidase</fullName>
        <ecNumber evidence="5 11">1.3.3.15</ecNumber>
    </recommendedName>
</protein>
<dbReference type="Proteomes" id="UP000602076">
    <property type="component" value="Unassembled WGS sequence"/>
</dbReference>
<gene>
    <name evidence="13" type="primary">hemY</name>
    <name evidence="13" type="ORF">IEO70_17960</name>
</gene>
<reference evidence="13" key="1">
    <citation type="submission" date="2020-09" db="EMBL/GenBank/DDBJ databases">
        <title>Bacillus faecalis sp. nov., a moderately halophilic bacterium isolated from cow faeces.</title>
        <authorList>
            <person name="Jiang L."/>
            <person name="Lee J."/>
        </authorList>
    </citation>
    <scope>NUCLEOTIDE SEQUENCE</scope>
    <source>
        <strain evidence="13">AGMB 02131</strain>
    </source>
</reference>
<evidence type="ECO:0000313" key="14">
    <source>
        <dbReference type="Proteomes" id="UP000602076"/>
    </source>
</evidence>
<keyword evidence="7 11" id="KW-0285">Flavoprotein</keyword>
<dbReference type="NCBIfam" id="TIGR00562">
    <property type="entry name" value="proto_IX_ox"/>
    <property type="match status" value="1"/>
</dbReference>
<dbReference type="Gene3D" id="3.50.50.60">
    <property type="entry name" value="FAD/NAD(P)-binding domain"/>
    <property type="match status" value="1"/>
</dbReference>
<evidence type="ECO:0000256" key="6">
    <source>
        <dbReference type="ARBA" id="ARBA00019046"/>
    </source>
</evidence>
<evidence type="ECO:0000256" key="4">
    <source>
        <dbReference type="ARBA" id="ARBA00008310"/>
    </source>
</evidence>
<comment type="pathway">
    <text evidence="3 11">Porphyrin-containing compound metabolism; protoheme biosynthesis.</text>
</comment>
<evidence type="ECO:0000256" key="3">
    <source>
        <dbReference type="ARBA" id="ARBA00004744"/>
    </source>
</evidence>
<comment type="caution">
    <text evidence="13">The sequence shown here is derived from an EMBL/GenBank/DDBJ whole genome shotgun (WGS) entry which is preliminary data.</text>
</comment>
<evidence type="ECO:0000313" key="13">
    <source>
        <dbReference type="EMBL" id="MBD3110222.1"/>
    </source>
</evidence>
<dbReference type="InterPro" id="IPR002937">
    <property type="entry name" value="Amino_oxidase"/>
</dbReference>
<dbReference type="Pfam" id="PF01593">
    <property type="entry name" value="Amino_oxidase"/>
    <property type="match status" value="1"/>
</dbReference>
<evidence type="ECO:0000259" key="12">
    <source>
        <dbReference type="Pfam" id="PF01593"/>
    </source>
</evidence>
<dbReference type="SUPFAM" id="SSF51905">
    <property type="entry name" value="FAD/NAD(P)-binding domain"/>
    <property type="match status" value="1"/>
</dbReference>
<feature type="domain" description="Amine oxidase" evidence="12">
    <location>
        <begin position="16"/>
        <end position="467"/>
    </location>
</feature>
<dbReference type="EMBL" id="JACXSI010000061">
    <property type="protein sequence ID" value="MBD3110222.1"/>
    <property type="molecule type" value="Genomic_DNA"/>
</dbReference>
<accession>A0A927CYU9</accession>